<dbReference type="EMBL" id="CAFBLE010000009">
    <property type="protein sequence ID" value="CAB4871809.1"/>
    <property type="molecule type" value="Genomic_DNA"/>
</dbReference>
<evidence type="ECO:0000313" key="1">
    <source>
        <dbReference type="EMBL" id="CAB4670799.1"/>
    </source>
</evidence>
<accession>A0A6J7U654</accession>
<dbReference type="EMBL" id="CAFBQL010000007">
    <property type="protein sequence ID" value="CAB5061413.1"/>
    <property type="molecule type" value="Genomic_DNA"/>
</dbReference>
<dbReference type="EMBL" id="CAEZZC010000012">
    <property type="protein sequence ID" value="CAB4753388.1"/>
    <property type="molecule type" value="Genomic_DNA"/>
</dbReference>
<evidence type="ECO:0000313" key="2">
    <source>
        <dbReference type="EMBL" id="CAB4753388.1"/>
    </source>
</evidence>
<protein>
    <submittedName>
        <fullName evidence="5">Unannotated protein</fullName>
    </submittedName>
</protein>
<organism evidence="5">
    <name type="scientific">freshwater metagenome</name>
    <dbReference type="NCBI Taxonomy" id="449393"/>
    <lineage>
        <taxon>unclassified sequences</taxon>
        <taxon>metagenomes</taxon>
        <taxon>ecological metagenomes</taxon>
    </lineage>
</organism>
<evidence type="ECO:0000313" key="3">
    <source>
        <dbReference type="EMBL" id="CAB4871809.1"/>
    </source>
</evidence>
<gene>
    <name evidence="1" type="ORF">UFOPK2289_01125</name>
    <name evidence="2" type="ORF">UFOPK2822_00953</name>
    <name evidence="3" type="ORF">UFOPK3346_01077</name>
    <name evidence="4" type="ORF">UFOPK3670_01062</name>
    <name evidence="5" type="ORF">UFOPK4308_01108</name>
</gene>
<proteinExistence type="predicted"/>
<dbReference type="EMBL" id="CAEZWT010000037">
    <property type="protein sequence ID" value="CAB4670799.1"/>
    <property type="molecule type" value="Genomic_DNA"/>
</dbReference>
<dbReference type="AlphaFoldDB" id="A0A6J7U654"/>
<reference evidence="5" key="1">
    <citation type="submission" date="2020-05" db="EMBL/GenBank/DDBJ databases">
        <authorList>
            <person name="Chiriac C."/>
            <person name="Salcher M."/>
            <person name="Ghai R."/>
            <person name="Kavagutti S V."/>
        </authorList>
    </citation>
    <scope>NUCLEOTIDE SEQUENCE</scope>
</reference>
<evidence type="ECO:0000313" key="5">
    <source>
        <dbReference type="EMBL" id="CAB5061413.1"/>
    </source>
</evidence>
<evidence type="ECO:0000313" key="4">
    <source>
        <dbReference type="EMBL" id="CAB4927453.1"/>
    </source>
</evidence>
<dbReference type="EMBL" id="CAFBMV010000007">
    <property type="protein sequence ID" value="CAB4927453.1"/>
    <property type="molecule type" value="Genomic_DNA"/>
</dbReference>
<sequence length="562" mass="59088">MKTREVTKRHSARALRVGVAAVLSIAMVSPAVGADSLPPVPIALTIPSGLPDVPALPFTGVKHATFTTPPTMKTLTVSPNQGFVGDKVTISGTGLPANASIPLTWSTAEGTWVTDIQPNTVNYMGTKYTKFNVDLMTIKTDAAGAFSQKITIPSDFGGIHDIFAVVDGDAVGHGAFQTNRTFTISPTKGPIGTPITLTYTGLGANLYTAGAAVHWDNNYAGELQSLWTRGTGKVVIRAAGPVGKHYVEVKNAITFGYLNVIQSPIPFTNGGSAVFTVTKDAGAPAPSITWPAKVDPTVSARTMLSTSGLDPDTKAVATLTKTSGSILTKTTLNVTGMTSTGAHQIVWATVVGNRVNCTGTCWAYNGVPMANVDVTNGTISKELTIPDNLGGWHVVQVKKGEVIEAQVSFYVKESIMPFYNAAGKQIGLGLAKADLSTTPEALTRGQSGAPATSFKAGEEFTISLKGVGWSQLDNTLAVTYDNTYIGYGCGFNSNGYVVFHMMATGAPGTHIIDMHPLLYTNQPSFANTPYGMVPVLSSDRDFPGLALGYQIPSFHFAITITK</sequence>
<dbReference type="Gene3D" id="2.60.40.230">
    <property type="entry name" value="Neocarzinostatin-like"/>
    <property type="match status" value="1"/>
</dbReference>
<name>A0A6J7U654_9ZZZZ</name>